<dbReference type="PANTHER" id="PTHR43678">
    <property type="entry name" value="PUTATIVE (AFU_ORTHOLOGUE AFUA_2G00640)-RELATED"/>
    <property type="match status" value="1"/>
</dbReference>
<keyword evidence="2" id="KW-0378">Hydrolase</keyword>
<dbReference type="InterPro" id="IPR017853">
    <property type="entry name" value="GH"/>
</dbReference>
<dbReference type="Proteomes" id="UP001215216">
    <property type="component" value="Chromosome"/>
</dbReference>
<comment type="similarity">
    <text evidence="1">Belongs to the glycosyl hydrolase 20 family.</text>
</comment>
<evidence type="ECO:0000313" key="5">
    <source>
        <dbReference type="Proteomes" id="UP001215216"/>
    </source>
</evidence>
<gene>
    <name evidence="4" type="ORF">P7079_06170</name>
</gene>
<dbReference type="InterPro" id="IPR052764">
    <property type="entry name" value="GH20_Enzymes"/>
</dbReference>
<evidence type="ECO:0000259" key="3">
    <source>
        <dbReference type="Pfam" id="PF00728"/>
    </source>
</evidence>
<dbReference type="PANTHER" id="PTHR43678:SF1">
    <property type="entry name" value="BETA-N-ACETYLHEXOSAMINIDASE"/>
    <property type="match status" value="1"/>
</dbReference>
<dbReference type="SUPFAM" id="SSF55545">
    <property type="entry name" value="beta-N-acetylhexosaminidase-like domain"/>
    <property type="match status" value="1"/>
</dbReference>
<name>A0ABY8G122_9ACTO</name>
<dbReference type="InterPro" id="IPR029018">
    <property type="entry name" value="Hex-like_dom2"/>
</dbReference>
<dbReference type="Gene3D" id="3.30.379.10">
    <property type="entry name" value="Chitobiase/beta-hexosaminidase domain 2-like"/>
    <property type="match status" value="1"/>
</dbReference>
<dbReference type="Pfam" id="PF00728">
    <property type="entry name" value="Glyco_hydro_20"/>
    <property type="match status" value="1"/>
</dbReference>
<dbReference type="PRINTS" id="PR00738">
    <property type="entry name" value="GLHYDRLASE20"/>
</dbReference>
<dbReference type="InterPro" id="IPR025705">
    <property type="entry name" value="Beta_hexosaminidase_sua/sub"/>
</dbReference>
<keyword evidence="5" id="KW-1185">Reference proteome</keyword>
<organism evidence="4 5">
    <name type="scientific">Arcanobacterium canis</name>
    <dbReference type="NCBI Taxonomy" id="999183"/>
    <lineage>
        <taxon>Bacteria</taxon>
        <taxon>Bacillati</taxon>
        <taxon>Actinomycetota</taxon>
        <taxon>Actinomycetes</taxon>
        <taxon>Actinomycetales</taxon>
        <taxon>Actinomycetaceae</taxon>
        <taxon>Arcanobacterium</taxon>
    </lineage>
</organism>
<sequence>MSVPPAGSIPWVSLPYPKFEPAGGVCLLRADTTSVGSPEVDEAREPRVYVTSTASEAGREVSRLRDELRDCGVRIVETAVESDVTITLDLSSSDLSKAQDNHENRESVRIEVSANQIHISGSTPTALFRGTRLVLHNVHAQGALPCGVANAQPQVQVRGLHVDTARKFYSSQWIEKRLYEMSWVGLNTFEWHFSENEGFRIESEAFSQVVSEDYISRDEVVHLLDIADDLHIEVIPSLDMPGHLRQVLAHFPDFQLPPAQLAPESEPLAIPDTGHALNITRPETVEFAMRLIDDFAPLFARCHRWNLGGDEFVDFARIDDYPCLADAARDRFGDHANGFDLLTDFINQIAAHVIELGFEPLVWNDGQLRGHVVKCDPRVTLTWWTNWHKDMVPLRVAIDEGYRVINFNDSLFYYVLGENAGYLHPTPQRIWAANWHPGLFPNLPPAAVSKEMALEHSDPTRQELLTYPKELLGSMYSIWSDKADAETASDVARLALPGLQAMAERAWNGGSTLSLDEFAALCHKIGTPLVTAS</sequence>
<protein>
    <submittedName>
        <fullName evidence="4">Family 20 glycosylhydrolase</fullName>
    </submittedName>
</protein>
<dbReference type="InterPro" id="IPR015883">
    <property type="entry name" value="Glyco_hydro_20_cat"/>
</dbReference>
<dbReference type="EMBL" id="CP121208">
    <property type="protein sequence ID" value="WFM82981.1"/>
    <property type="molecule type" value="Genomic_DNA"/>
</dbReference>
<dbReference type="SUPFAM" id="SSF51445">
    <property type="entry name" value="(Trans)glycosidases"/>
    <property type="match status" value="1"/>
</dbReference>
<accession>A0ABY8G122</accession>
<evidence type="ECO:0000313" key="4">
    <source>
        <dbReference type="EMBL" id="WFM82981.1"/>
    </source>
</evidence>
<dbReference type="RefSeq" id="WP_278012407.1">
    <property type="nucleotide sequence ID" value="NZ_CP121208.1"/>
</dbReference>
<proteinExistence type="inferred from homology"/>
<feature type="domain" description="Glycoside hydrolase family 20 catalytic" evidence="3">
    <location>
        <begin position="158"/>
        <end position="509"/>
    </location>
</feature>
<evidence type="ECO:0000256" key="1">
    <source>
        <dbReference type="ARBA" id="ARBA00006285"/>
    </source>
</evidence>
<reference evidence="4 5" key="1">
    <citation type="submission" date="2023-03" db="EMBL/GenBank/DDBJ databases">
        <title>Complete genome of Arcanobacterium canis strain DSM 25104 isolated in 2010 from a canine otitis externa in Germany.</title>
        <authorList>
            <person name="Borowiak M."/>
            <person name="Kreitlow A."/>
            <person name="Malorny B."/>
            <person name="Laemmler C."/>
            <person name="Prenger-Berninghoff E."/>
            <person name="Ploetz M."/>
            <person name="Abdulmawjood A."/>
        </authorList>
    </citation>
    <scope>NUCLEOTIDE SEQUENCE [LARGE SCALE GENOMIC DNA]</scope>
    <source>
        <strain evidence="4 5">DSM 25104</strain>
    </source>
</reference>
<dbReference type="Gene3D" id="3.20.20.80">
    <property type="entry name" value="Glycosidases"/>
    <property type="match status" value="1"/>
</dbReference>
<evidence type="ECO:0000256" key="2">
    <source>
        <dbReference type="ARBA" id="ARBA00022801"/>
    </source>
</evidence>